<accession>A0A235BYP3</accession>
<sequence length="89" mass="10624">MKDTVNSMATEEKPVPGNRRVLLLTALERSFYSSIIENYLFSPAVDVESRYLNVRFYYLGFVPITMYSGRHQPVLRFREYRKRRRVLQS</sequence>
<evidence type="ECO:0000313" key="1">
    <source>
        <dbReference type="EMBL" id="OYD17279.1"/>
    </source>
</evidence>
<organism evidence="1 2">
    <name type="scientific">candidate division WOR-3 bacterium JGI_Cruoil_03_44_89</name>
    <dbReference type="NCBI Taxonomy" id="1973748"/>
    <lineage>
        <taxon>Bacteria</taxon>
        <taxon>Bacteria division WOR-3</taxon>
    </lineage>
</organism>
<evidence type="ECO:0000313" key="2">
    <source>
        <dbReference type="Proteomes" id="UP000215215"/>
    </source>
</evidence>
<comment type="caution">
    <text evidence="1">The sequence shown here is derived from an EMBL/GenBank/DDBJ whole genome shotgun (WGS) entry which is preliminary data.</text>
</comment>
<dbReference type="AlphaFoldDB" id="A0A235BYP3"/>
<dbReference type="EMBL" id="NOZQ01000026">
    <property type="protein sequence ID" value="OYD17279.1"/>
    <property type="molecule type" value="Genomic_DNA"/>
</dbReference>
<reference evidence="1 2" key="1">
    <citation type="submission" date="2017-07" db="EMBL/GenBank/DDBJ databases">
        <title>Recovery of genomes from metagenomes via a dereplication, aggregation, and scoring strategy.</title>
        <authorList>
            <person name="Sieber C.M."/>
            <person name="Probst A.J."/>
            <person name="Sharrar A."/>
            <person name="Thomas B.C."/>
            <person name="Hess M."/>
            <person name="Tringe S.G."/>
            <person name="Banfield J.F."/>
        </authorList>
    </citation>
    <scope>NUCLEOTIDE SEQUENCE [LARGE SCALE GENOMIC DNA]</scope>
    <source>
        <strain evidence="1">JGI_Cruoil_03_44_89</strain>
    </source>
</reference>
<dbReference type="Proteomes" id="UP000215215">
    <property type="component" value="Unassembled WGS sequence"/>
</dbReference>
<name>A0A235BYP3_UNCW3</name>
<proteinExistence type="predicted"/>
<protein>
    <submittedName>
        <fullName evidence="1">Uncharacterized protein</fullName>
    </submittedName>
</protein>
<gene>
    <name evidence="1" type="ORF">CH333_01390</name>
</gene>